<reference evidence="2" key="2">
    <citation type="submission" date="2015-03" db="EMBL/GenBank/DDBJ databases">
        <authorList>
            <person name="Chow C.-E.T."/>
            <person name="Winget D.M."/>
            <person name="White R.A.III."/>
            <person name="Hallam S.J."/>
            <person name="Suttle C.A."/>
        </authorList>
    </citation>
    <scope>NUCLEOTIDE SEQUENCE</scope>
    <source>
        <strain evidence="2">Oxic1_2</strain>
    </source>
</reference>
<proteinExistence type="predicted"/>
<accession>A0A0F7L829</accession>
<evidence type="ECO:0000256" key="1">
    <source>
        <dbReference type="SAM" id="Coils"/>
    </source>
</evidence>
<reference evidence="2" key="1">
    <citation type="journal article" date="2015" name="Front. Microbiol.">
        <title>Combining genomic sequencing methods to explore viral diversity and reveal potential virus-host interactions.</title>
        <authorList>
            <person name="Chow C.E."/>
            <person name="Winget D.M."/>
            <person name="White R.A.III."/>
            <person name="Hallam S.J."/>
            <person name="Suttle C.A."/>
        </authorList>
    </citation>
    <scope>NUCLEOTIDE SEQUENCE</scope>
    <source>
        <strain evidence="2">Oxic1_2</strain>
    </source>
</reference>
<dbReference type="EMBL" id="KR029597">
    <property type="protein sequence ID" value="AKH47703.1"/>
    <property type="molecule type" value="Genomic_DNA"/>
</dbReference>
<name>A0A0F7L829_9VIRU</name>
<evidence type="ECO:0000313" key="2">
    <source>
        <dbReference type="EMBL" id="AKH47703.1"/>
    </source>
</evidence>
<protein>
    <submittedName>
        <fullName evidence="2">Uncharacterized protein</fullName>
    </submittedName>
</protein>
<keyword evidence="1" id="KW-0175">Coiled coil</keyword>
<feature type="coiled-coil region" evidence="1">
    <location>
        <begin position="21"/>
        <end position="48"/>
    </location>
</feature>
<sequence length="83" mass="9885">MKLRENQIVIDTMLQECNDLVHELRLKLKSKIDEILKLRKDLDLEKEEHQLTQIKYEKMKDNLDVLINDKLNAARAAVEEIKK</sequence>
<organism evidence="2">
    <name type="scientific">uncultured marine virus</name>
    <dbReference type="NCBI Taxonomy" id="186617"/>
    <lineage>
        <taxon>Viruses</taxon>
        <taxon>environmental samples</taxon>
    </lineage>
</organism>